<evidence type="ECO:0000313" key="1">
    <source>
        <dbReference type="EMBL" id="KAK3233067.1"/>
    </source>
</evidence>
<keyword evidence="2" id="KW-1185">Reference proteome</keyword>
<comment type="caution">
    <text evidence="1">The sequence shown here is derived from an EMBL/GenBank/DDBJ whole genome shotgun (WGS) entry which is preliminary data.</text>
</comment>
<evidence type="ECO:0000313" key="2">
    <source>
        <dbReference type="Proteomes" id="UP001190700"/>
    </source>
</evidence>
<reference evidence="1 2" key="1">
    <citation type="journal article" date="2015" name="Genome Biol. Evol.">
        <title>Comparative Genomics of a Bacterivorous Green Alga Reveals Evolutionary Causalities and Consequences of Phago-Mixotrophic Mode of Nutrition.</title>
        <authorList>
            <person name="Burns J.A."/>
            <person name="Paasch A."/>
            <person name="Narechania A."/>
            <person name="Kim E."/>
        </authorList>
    </citation>
    <scope>NUCLEOTIDE SEQUENCE [LARGE SCALE GENOMIC DNA]</scope>
    <source>
        <strain evidence="1 2">PLY_AMNH</strain>
    </source>
</reference>
<proteinExistence type="predicted"/>
<name>A0AAE0BC24_9CHLO</name>
<organism evidence="1 2">
    <name type="scientific">Cymbomonas tetramitiformis</name>
    <dbReference type="NCBI Taxonomy" id="36881"/>
    <lineage>
        <taxon>Eukaryota</taxon>
        <taxon>Viridiplantae</taxon>
        <taxon>Chlorophyta</taxon>
        <taxon>Pyramimonadophyceae</taxon>
        <taxon>Pyramimonadales</taxon>
        <taxon>Pyramimonadaceae</taxon>
        <taxon>Cymbomonas</taxon>
    </lineage>
</organism>
<dbReference type="AlphaFoldDB" id="A0AAE0BC24"/>
<protein>
    <submittedName>
        <fullName evidence="1">Uncharacterized protein</fullName>
    </submittedName>
</protein>
<accession>A0AAE0BC24</accession>
<gene>
    <name evidence="1" type="ORF">CYMTET_56615</name>
</gene>
<dbReference type="EMBL" id="LGRX02035810">
    <property type="protein sequence ID" value="KAK3233067.1"/>
    <property type="molecule type" value="Genomic_DNA"/>
</dbReference>
<dbReference type="Proteomes" id="UP001190700">
    <property type="component" value="Unassembled WGS sequence"/>
</dbReference>
<sequence length="268" mass="28373">MVYRSTRDMKRWDMATGKWVDARGRWLPGSLAAAPYNGSEETAGFCTQALQLLVRAAVPLLYGGVLAGGGTNERAGVSVDVGGLMARRQEGVTANLLAAARAVVRAAGEGQGAAYGVRAGGALPPLRDLVDSLHQAYTTTLRQVRIEVTDSEDCKTHLVIQALSEVMADCAAALELAGDLRASLQVRVELCVLHMRRSELPSDLFSGLLRAARKAGPTGIDSLVAAASTMAPLLPSQNPSPPAKWHCGPKQSAHNLKYLSSLAEALYR</sequence>